<dbReference type="EMBL" id="GDHC01002453">
    <property type="protein sequence ID" value="JAQ16176.1"/>
    <property type="molecule type" value="Transcribed_RNA"/>
</dbReference>
<feature type="region of interest" description="Disordered" evidence="2">
    <location>
        <begin position="2124"/>
        <end position="2144"/>
    </location>
</feature>
<dbReference type="InterPro" id="IPR045167">
    <property type="entry name" value="Hobbit"/>
</dbReference>
<accession>A0A146MBQ1</accession>
<proteinExistence type="predicted"/>
<feature type="compositionally biased region" description="Basic residues" evidence="2">
    <location>
        <begin position="2135"/>
        <end position="2144"/>
    </location>
</feature>
<dbReference type="PANTHER" id="PTHR15678:SF6">
    <property type="entry name" value="BRIDGE-LIKE LIPID TRANSFER PROTEIN FAMILY MEMBER 2"/>
    <property type="match status" value="1"/>
</dbReference>
<protein>
    <submittedName>
        <fullName evidence="4">UPF0378 protein KIAA0100</fullName>
    </submittedName>
</protein>
<keyword evidence="1" id="KW-0175">Coiled coil</keyword>
<feature type="coiled-coil region" evidence="1">
    <location>
        <begin position="1761"/>
        <end position="1822"/>
    </location>
</feature>
<dbReference type="PANTHER" id="PTHR15678">
    <property type="entry name" value="ANTIGEN MLAA-22-RELATED"/>
    <property type="match status" value="1"/>
</dbReference>
<dbReference type="SMART" id="SM01214">
    <property type="entry name" value="Fmp27_GFWDK"/>
    <property type="match status" value="1"/>
</dbReference>
<evidence type="ECO:0000313" key="4">
    <source>
        <dbReference type="EMBL" id="JAQ16176.1"/>
    </source>
</evidence>
<reference evidence="4" key="1">
    <citation type="journal article" date="2016" name="Gigascience">
        <title>De novo construction of an expanded transcriptome assembly for the western tarnished plant bug, Lygus hesperus.</title>
        <authorList>
            <person name="Tassone E.E."/>
            <person name="Geib S.M."/>
            <person name="Hall B."/>
            <person name="Fabrick J.A."/>
            <person name="Brent C.S."/>
            <person name="Hull J.J."/>
        </authorList>
    </citation>
    <scope>NUCLEOTIDE SEQUENCE</scope>
</reference>
<name>A0A146MBQ1_LYGHE</name>
<evidence type="ECO:0000259" key="3">
    <source>
        <dbReference type="SMART" id="SM01214"/>
    </source>
</evidence>
<evidence type="ECO:0000256" key="1">
    <source>
        <dbReference type="SAM" id="Coils"/>
    </source>
</evidence>
<dbReference type="Pfam" id="PF10344">
    <property type="entry name" value="Hobbit"/>
    <property type="match status" value="3"/>
</dbReference>
<dbReference type="InterPro" id="IPR019441">
    <property type="entry name" value="FMP27/BLTP2/Hobbit_GFWDK_RBG"/>
</dbReference>
<organism evidence="4">
    <name type="scientific">Lygus hesperus</name>
    <name type="common">Western plant bug</name>
    <dbReference type="NCBI Taxonomy" id="30085"/>
    <lineage>
        <taxon>Eukaryota</taxon>
        <taxon>Metazoa</taxon>
        <taxon>Ecdysozoa</taxon>
        <taxon>Arthropoda</taxon>
        <taxon>Hexapoda</taxon>
        <taxon>Insecta</taxon>
        <taxon>Pterygota</taxon>
        <taxon>Neoptera</taxon>
        <taxon>Paraneoptera</taxon>
        <taxon>Hemiptera</taxon>
        <taxon>Heteroptera</taxon>
        <taxon>Panheteroptera</taxon>
        <taxon>Cimicomorpha</taxon>
        <taxon>Miridae</taxon>
        <taxon>Mirini</taxon>
        <taxon>Lygus</taxon>
    </lineage>
</organism>
<gene>
    <name evidence="4" type="primary">Kiaa0100</name>
    <name evidence="4" type="ORF">g.87073</name>
</gene>
<evidence type="ECO:0000256" key="2">
    <source>
        <dbReference type="SAM" id="MobiDB-lite"/>
    </source>
</evidence>
<feature type="domain" description="FMP27/BLTP2/Hobbit GFWDK motif-containing RBG unit" evidence="3">
    <location>
        <begin position="954"/>
        <end position="1086"/>
    </location>
</feature>
<sequence length="2144" mass="242635">MFGLGEFLFACFLIYCSITRIFPQVLKWIIKRCYRIEARIGRIGIPYMTLHDVQLNANGYTVEIDLLWFRSSFLSSEVTKIVSVIVQDMRINRDMAKRSEKFGWQPPNSFDDIKIPPLIITLAQFVSLKVLKVTLAVLSPTTVVHSTLSEVNIDASVVHSARSLLASASVGTLNVRLLSPNDPKLSLSVSTSLTAEATIVANIPLSIQNVDIAFDTIKTVVGENVLSLCRRTKPSEETPSAEPVNYKLLINRVAPIIPKKFSLSFQSCALTDVVENDIASLKKLYIGTSFLSQMKPVCGIKGTGGVNVIVNELLVKSNSSDRYFELNQLTCEASLLEELGLTTKLVLKDLNFVYDHSTMHWVLQFVPKQMKSDSESITASRSNWPSIHVQSKIELWNVSSTLKLPQLIPAAVGFSHLKFHYDSSHSLSGGDVCEVLTESLWCQLNRVWSVASLRKEHSWGTALYLGLLLVKGNRSRLHAMVDTLRLEWSPPFLDLIRPLLRSVLHATSSLSKRKGDMSHNKFNVNVSFTNTNLFFITNNKVCLMMRIDAGGMDSNLPSKTSVEADGIKLASITPTATSFACLRSQDIKGWCTSLDCLRFESSKSQNTNTLSVAIKISRNIQFVWTPNLHLKFREMCVQLINFFSDVTPQSNVKSPESNKKWQVVLKGFVKLSIKTPHHCLTVTTDDFNFNRSSPDCSWSTTAIKCAVDGAEIFSVESLHFAVLHDHALVRHERANSEDFVLPWNRTWHITMKSGKAVFPYDHNFSSAVQGDLITVIKWLKRLHKSPNKKPSNVLPPDLFIKIKEFVFEMSDDPFEVKLRDNYELLEDEYKENIKRQKMLDEKVSEMCKTHLLMPGGKVEELYGKLKVMSSRIYIKRSRMLKETGVRTRLFAWTISELQVLALCDPSIDGPENVANNMAQIDPDSPWPSEGLEFSTLWCRSIAINCKELKFLLRDFPQPWLDVGEMQMWGKLVGAEQIPSRRAKREVKLDLGDPWGEVEIERSMTTLKFYHDLSMEIEHFSYAFGPCWEPVIAQCNLSFEKIIRASLDPSPPLPLWDKLRLLLHGRVTVVVRQLTVLLHASLDPYNKTEEMEITWSSLGLDWTNAKVVFKGDLDIYVRTASKYDDCRLLHLPNLRLSIKLGWDCLGDPNDHHSVMPCAPDKLPDYSSNQVHDSFRAFRSQNLNISLALETKQPNPGSNNGSFNGLNTNSERELNNCPVALLYGSTLRWFENLKLILSGVTRPTRRGTVFKNLRPRKLPLSRHYRRVHLNLSLHTFQIHYWMSFAMQRGFELTGESIAFSSEHLLSLVPVNDGLKHRPRAEWSVVYMTCELGNAEIWLRSALPGDQPTDKVSMRPPVEKCYFLSVGKVSYGREGSAGIIDTIGTPIHRLVVYGLKGAWTTSNRDVVFALFDTFIKTKQLKKNLSTEALKGFRGDSNNSSLKPPPLPTTEPQATPITNATATITATPSPMSKLQCGHAATMLQQLIAEAETKAVVFSDEPMTESNEQQLQGLAACHATDDVTHKNWLIVLLNSQVLLKGPETKGYVIISAAKAEILQQLHRPVWKDRTLVTKTTWIGSLQSMQYYATVSAGENDCLDENIMWLNVDNIKEKSETLIAELPDVPQLVGSGQSVGGVVGETVGASSITNDHSLQLQRIVSRCKCEFFYVAYGESTMSPSNLTGVPTPPCEDSTSLWENPQPPVDAFTLMHYDLDVCTNSLQYAMLLDIVNNLLLHVEKSRKEAYERLQRMRFQLQLQSVEDQKKPIQEAQTRVRALLCKLRHLEKEMYLVQRALGDEPNSPHLEQQMDSLERQVYNCKEQLTTQSEELDTMLSCYKETQLIGQKMATLRGDKAVTVVRASEICFKHAQWRLTENDGQLGIADLVLSNFLYTKNSKSDDSVEHLLELGYVRMSNLLPNQVYTEVLQPTEIQNNMPVDRKRALRVFCREKAPVGGISVKEHFEINLVPLTIGLTKKFYNKMIKFCFSERDAEDESEDGEAAKKKAVYSKGKETNFYVPIERKDDVEKMKERAEKNKLFIYIKIPEVPVRLSYKGNKEKNIEDIRDFSLVIPTLEYHNVTWTWLDLLMAMKSDSRRIILPQAIKQKLQIKIRSGNEEGASPQEEDKARMLFGNRHAPGDSKSIKKGIFKFQK</sequence>
<feature type="region of interest" description="Disordered" evidence="2">
    <location>
        <begin position="1428"/>
        <end position="1450"/>
    </location>
</feature>